<evidence type="ECO:0000313" key="1">
    <source>
        <dbReference type="EMBL" id="BBH93026.1"/>
    </source>
</evidence>
<gene>
    <name evidence="1" type="ORF">KTA_12250</name>
</gene>
<reference evidence="1" key="1">
    <citation type="submission" date="2018-12" db="EMBL/GenBank/DDBJ databases">
        <title>Novel natural products biosynthetic potential of the class Ktedonobacteria.</title>
        <authorList>
            <person name="Zheng Y."/>
            <person name="Saitou A."/>
            <person name="Wang C.M."/>
            <person name="Toyoda A."/>
            <person name="Minakuchi Y."/>
            <person name="Sekiguchi Y."/>
            <person name="Ueda K."/>
            <person name="Takano H."/>
            <person name="Sakai Y."/>
            <person name="Yokota A."/>
            <person name="Yabe S."/>
        </authorList>
    </citation>
    <scope>NUCLEOTIDE SEQUENCE</scope>
    <source>
        <strain evidence="1">A3-2</strain>
    </source>
</reference>
<name>A0A455SZN3_9CHLR</name>
<dbReference type="AlphaFoldDB" id="A0A455SZN3"/>
<organism evidence="1">
    <name type="scientific">Thermogemmatispora argillosa</name>
    <dbReference type="NCBI Taxonomy" id="2045280"/>
    <lineage>
        <taxon>Bacteria</taxon>
        <taxon>Bacillati</taxon>
        <taxon>Chloroflexota</taxon>
        <taxon>Ktedonobacteria</taxon>
        <taxon>Thermogemmatisporales</taxon>
        <taxon>Thermogemmatisporaceae</taxon>
        <taxon>Thermogemmatispora</taxon>
    </lineage>
</organism>
<sequence length="70" mass="7897">MSVQDDPLFQIGDEAVLFLRPFRPGHYLVVGGPSGRFRLHNGLITPFTEQGVKLSWPLTEEEFRAALDRA</sequence>
<protein>
    <submittedName>
        <fullName evidence="1">Uncharacterized protein</fullName>
    </submittedName>
</protein>
<accession>A0A455SZN3</accession>
<proteinExistence type="predicted"/>
<dbReference type="EMBL" id="AP019377">
    <property type="protein sequence ID" value="BBH93026.1"/>
    <property type="molecule type" value="Genomic_DNA"/>
</dbReference>